<protein>
    <submittedName>
        <fullName evidence="2">Uncharacterized protein</fullName>
    </submittedName>
</protein>
<sequence length="343" mass="37853">MALCWLACFAAVMIFQAGMRQGAATPDGGRNEPPLNMSTAECEVAAWDQSCRIWLSGTPALASALMGRGHGARTYICGGNASKVPRAQCYSRGERFRWLKRAWHLLKGTTILLLGDSISMEHYFALLCELREFSLLGGSEVPPLVPPRLQIVNESGVSMHCARFEKALPSVCYAPEDALHCGLFNTIGLCPMFNKQCRLKPEVPCFKPAPPGSRGYILERLSRIFMAAAGDSRELLIVMNAGLHYSHNLTLLHDITAMQLNLFASLPQKLRPRIFWRETAAQHWNTSAGIYMGKISSRQCVNLPLSMVRDPGTSKANIFNRATEPVVSASRDVTILRTWAQSA</sequence>
<keyword evidence="1" id="KW-0732">Signal</keyword>
<name>A0A8J2SIB8_9STRA</name>
<dbReference type="EMBL" id="CAKKNE010000003">
    <property type="protein sequence ID" value="CAH0372485.1"/>
    <property type="molecule type" value="Genomic_DNA"/>
</dbReference>
<comment type="caution">
    <text evidence="2">The sequence shown here is derived from an EMBL/GenBank/DDBJ whole genome shotgun (WGS) entry which is preliminary data.</text>
</comment>
<gene>
    <name evidence="2" type="ORF">PECAL_3P24850</name>
</gene>
<evidence type="ECO:0000313" key="3">
    <source>
        <dbReference type="Proteomes" id="UP000789595"/>
    </source>
</evidence>
<dbReference type="Proteomes" id="UP000789595">
    <property type="component" value="Unassembled WGS sequence"/>
</dbReference>
<feature type="non-terminal residue" evidence="2">
    <location>
        <position position="343"/>
    </location>
</feature>
<feature type="signal peptide" evidence="1">
    <location>
        <begin position="1"/>
        <end position="24"/>
    </location>
</feature>
<feature type="chain" id="PRO_5035247730" evidence="1">
    <location>
        <begin position="25"/>
        <end position="343"/>
    </location>
</feature>
<accession>A0A8J2SIB8</accession>
<proteinExistence type="predicted"/>
<keyword evidence="3" id="KW-1185">Reference proteome</keyword>
<dbReference type="AlphaFoldDB" id="A0A8J2SIB8"/>
<reference evidence="2" key="1">
    <citation type="submission" date="2021-11" db="EMBL/GenBank/DDBJ databases">
        <authorList>
            <consortium name="Genoscope - CEA"/>
            <person name="William W."/>
        </authorList>
    </citation>
    <scope>NUCLEOTIDE SEQUENCE</scope>
</reference>
<organism evidence="2 3">
    <name type="scientific">Pelagomonas calceolata</name>
    <dbReference type="NCBI Taxonomy" id="35677"/>
    <lineage>
        <taxon>Eukaryota</taxon>
        <taxon>Sar</taxon>
        <taxon>Stramenopiles</taxon>
        <taxon>Ochrophyta</taxon>
        <taxon>Pelagophyceae</taxon>
        <taxon>Pelagomonadales</taxon>
        <taxon>Pelagomonadaceae</taxon>
        <taxon>Pelagomonas</taxon>
    </lineage>
</organism>
<evidence type="ECO:0000256" key="1">
    <source>
        <dbReference type="SAM" id="SignalP"/>
    </source>
</evidence>
<evidence type="ECO:0000313" key="2">
    <source>
        <dbReference type="EMBL" id="CAH0372485.1"/>
    </source>
</evidence>